<evidence type="ECO:0000313" key="2">
    <source>
        <dbReference type="EMBL" id="NRT90015.1"/>
    </source>
</evidence>
<dbReference type="EMBL" id="JABSWW010000001">
    <property type="protein sequence ID" value="NRT90015.1"/>
    <property type="molecule type" value="Genomic_DNA"/>
</dbReference>
<keyword evidence="1" id="KW-0472">Membrane</keyword>
<dbReference type="InterPro" id="IPR010540">
    <property type="entry name" value="CmpB_TMEM229"/>
</dbReference>
<sequence length="149" mass="17412">MGSKIIKDLILIFIMGVMYMGIEILWRGHTDISMMFAGGLCGFLVGRLNEHPVFFERKMWEQCLTGTLITLCIEFISGMILNVWLGLNIWDYSNEFGNVYGQICLPYAFLWFLLMPLAIFTDDYLRCKLFEEQKTSGLLQYYKDLFINK</sequence>
<accession>A0AAX0B3R9</accession>
<name>A0AAX0B3R9_CLOBE</name>
<gene>
    <name evidence="2" type="ORF">B0H41_003694</name>
</gene>
<feature type="transmembrane region" description="Helical" evidence="1">
    <location>
        <begin position="99"/>
        <end position="120"/>
    </location>
</feature>
<dbReference type="RefSeq" id="WP_342212349.1">
    <property type="nucleotide sequence ID" value="NZ_JABSWW010000001.1"/>
</dbReference>
<proteinExistence type="predicted"/>
<dbReference type="Proteomes" id="UP001193748">
    <property type="component" value="Unassembled WGS sequence"/>
</dbReference>
<keyword evidence="1" id="KW-0812">Transmembrane</keyword>
<evidence type="ECO:0000256" key="1">
    <source>
        <dbReference type="SAM" id="Phobius"/>
    </source>
</evidence>
<reference evidence="2" key="1">
    <citation type="submission" date="2020-05" db="EMBL/GenBank/DDBJ databases">
        <authorList>
            <person name="Brown S."/>
            <person name="Huntemann M."/>
            <person name="Clum A."/>
            <person name="Spunde A."/>
            <person name="Palaniappan K."/>
            <person name="Ritter S."/>
            <person name="Mikhailova N."/>
            <person name="Chen I.-M."/>
            <person name="Stamatis D."/>
            <person name="Reddy T."/>
            <person name="O'Malley R."/>
            <person name="Daum C."/>
            <person name="Shapiro N."/>
            <person name="Ivanova N."/>
            <person name="Kyrpides N."/>
            <person name="Woyke T."/>
        </authorList>
    </citation>
    <scope>NUCLEOTIDE SEQUENCE</scope>
    <source>
        <strain evidence="2">DJ080</strain>
    </source>
</reference>
<organism evidence="2 3">
    <name type="scientific">Clostridium beijerinckii</name>
    <name type="common">Clostridium MP</name>
    <dbReference type="NCBI Taxonomy" id="1520"/>
    <lineage>
        <taxon>Bacteria</taxon>
        <taxon>Bacillati</taxon>
        <taxon>Bacillota</taxon>
        <taxon>Clostridia</taxon>
        <taxon>Eubacteriales</taxon>
        <taxon>Clostridiaceae</taxon>
        <taxon>Clostridium</taxon>
    </lineage>
</organism>
<dbReference type="AlphaFoldDB" id="A0AAX0B3R9"/>
<dbReference type="Pfam" id="PF06541">
    <property type="entry name" value="ABC_trans_CmpB"/>
    <property type="match status" value="1"/>
</dbReference>
<reference evidence="2" key="2">
    <citation type="journal article" date="2022" name="Nat. Biotechnol.">
        <title>Carbon-negative production of acetone and isopropanol by gas fermentation at industrial pilot scale.</title>
        <authorList>
            <person name="Liew F.E."/>
            <person name="Nogle R."/>
            <person name="Abdalla T."/>
            <person name="Rasor B.J."/>
            <person name="Canter C."/>
            <person name="Jensen R.O."/>
            <person name="Wang L."/>
            <person name="Strutz J."/>
            <person name="Chirania P."/>
            <person name="De Tissera S."/>
            <person name="Mueller A.P."/>
            <person name="Ruan Z."/>
            <person name="Gao A."/>
            <person name="Tran L."/>
            <person name="Engle N.L."/>
            <person name="Bromley J.C."/>
            <person name="Daniell J."/>
            <person name="Conrado R."/>
            <person name="Tschaplinski T.J."/>
            <person name="Giannone R.J."/>
            <person name="Hettich R.L."/>
            <person name="Karim A.S."/>
            <person name="Simpson S.D."/>
            <person name="Brown S.D."/>
            <person name="Leang C."/>
            <person name="Jewett M.C."/>
            <person name="Kopke M."/>
        </authorList>
    </citation>
    <scope>NUCLEOTIDE SEQUENCE</scope>
    <source>
        <strain evidence="2">DJ080</strain>
    </source>
</reference>
<protein>
    <submittedName>
        <fullName evidence="2">Membrane protein</fullName>
    </submittedName>
</protein>
<evidence type="ECO:0000313" key="3">
    <source>
        <dbReference type="Proteomes" id="UP001193748"/>
    </source>
</evidence>
<keyword evidence="1" id="KW-1133">Transmembrane helix</keyword>
<feature type="transmembrane region" description="Helical" evidence="1">
    <location>
        <begin position="9"/>
        <end position="26"/>
    </location>
</feature>
<comment type="caution">
    <text evidence="2">The sequence shown here is derived from an EMBL/GenBank/DDBJ whole genome shotgun (WGS) entry which is preliminary data.</text>
</comment>
<feature type="transmembrane region" description="Helical" evidence="1">
    <location>
        <begin position="68"/>
        <end position="87"/>
    </location>
</feature>